<dbReference type="EC" id="2.1.1.80" evidence="2"/>
<dbReference type="InterPro" id="IPR029063">
    <property type="entry name" value="SAM-dependent_MTases_sf"/>
</dbReference>
<dbReference type="InterPro" id="IPR000780">
    <property type="entry name" value="CheR_MeTrfase"/>
</dbReference>
<reference evidence="7 8" key="1">
    <citation type="journal article" date="2016" name="Appl. Environ. Microbiol.">
        <title>Lack of Overt Genome Reduction in the Bryostatin-Producing Bryozoan Symbiont "Candidatus Endobugula sertula".</title>
        <authorList>
            <person name="Miller I.J."/>
            <person name="Vanee N."/>
            <person name="Fong S.S."/>
            <person name="Lim-Fong G.E."/>
            <person name="Kwan J.C."/>
        </authorList>
    </citation>
    <scope>NUCLEOTIDE SEQUENCE [LARGE SCALE GENOMIC DNA]</scope>
    <source>
        <strain evidence="7">AB1-4</strain>
    </source>
</reference>
<dbReference type="InterPro" id="IPR050903">
    <property type="entry name" value="Bact_Chemotaxis_MeTrfase"/>
</dbReference>
<feature type="domain" description="CheR-type methyltransferase" evidence="6">
    <location>
        <begin position="11"/>
        <end position="261"/>
    </location>
</feature>
<evidence type="ECO:0000256" key="1">
    <source>
        <dbReference type="ARBA" id="ARBA00001541"/>
    </source>
</evidence>
<evidence type="ECO:0000313" key="7">
    <source>
        <dbReference type="EMBL" id="ODS24554.1"/>
    </source>
</evidence>
<dbReference type="SMART" id="SM00138">
    <property type="entry name" value="MeTrc"/>
    <property type="match status" value="1"/>
</dbReference>
<evidence type="ECO:0000256" key="5">
    <source>
        <dbReference type="ARBA" id="ARBA00022691"/>
    </source>
</evidence>
<dbReference type="EMBL" id="MDLC01000007">
    <property type="protein sequence ID" value="ODS24554.1"/>
    <property type="molecule type" value="Genomic_DNA"/>
</dbReference>
<keyword evidence="5" id="KW-0949">S-adenosyl-L-methionine</keyword>
<evidence type="ECO:0000259" key="6">
    <source>
        <dbReference type="PROSITE" id="PS50123"/>
    </source>
</evidence>
<protein>
    <recommendedName>
        <fullName evidence="2">protein-glutamate O-methyltransferase</fullName>
        <ecNumber evidence="2">2.1.1.80</ecNumber>
    </recommendedName>
</protein>
<evidence type="ECO:0000256" key="3">
    <source>
        <dbReference type="ARBA" id="ARBA00022603"/>
    </source>
</evidence>
<dbReference type="PROSITE" id="PS50123">
    <property type="entry name" value="CHER"/>
    <property type="match status" value="1"/>
</dbReference>
<evidence type="ECO:0000313" key="8">
    <source>
        <dbReference type="Proteomes" id="UP000242502"/>
    </source>
</evidence>
<dbReference type="PRINTS" id="PR00996">
    <property type="entry name" value="CHERMTFRASE"/>
</dbReference>
<dbReference type="SUPFAM" id="SSF53335">
    <property type="entry name" value="S-adenosyl-L-methionine-dependent methyltransferases"/>
    <property type="match status" value="1"/>
</dbReference>
<dbReference type="SUPFAM" id="SSF47757">
    <property type="entry name" value="Chemotaxis receptor methyltransferase CheR, N-terminal domain"/>
    <property type="match status" value="1"/>
</dbReference>
<dbReference type="STRING" id="62101.AB835_02935"/>
<evidence type="ECO:0000256" key="4">
    <source>
        <dbReference type="ARBA" id="ARBA00022679"/>
    </source>
</evidence>
<sequence>MSWSFKKFDVLPEGKFLLWEKLLELRTGIQLAPQQKILLQTQIAIRMRELNISSYDEYYEQVKRNDKSGLVEWQVLVDRLVVKETTFFRHRPSLEYVRQHLKNTISQRDAEDSFDIWSVGCSTGEEPYGLAMIANDCMEESQERFYFGVTAIDVSLPALSVARRGIYKKRSMSFLTDVEREKYFLKQSDGQFEVVSQLKKRVCFSQANINSLSVAPIQKMDVIYCQNVLIYFRRWRRREILNQLVERLKLGGLLIIGLGETTDWRHLEVQRVDNDEVQAYIKSV</sequence>
<dbReference type="Pfam" id="PF03705">
    <property type="entry name" value="CheR_N"/>
    <property type="match status" value="1"/>
</dbReference>
<comment type="catalytic activity">
    <reaction evidence="1">
        <text>L-glutamyl-[protein] + S-adenosyl-L-methionine = [protein]-L-glutamate 5-O-methyl ester + S-adenosyl-L-homocysteine</text>
        <dbReference type="Rhea" id="RHEA:24452"/>
        <dbReference type="Rhea" id="RHEA-COMP:10208"/>
        <dbReference type="Rhea" id="RHEA-COMP:10311"/>
        <dbReference type="ChEBI" id="CHEBI:29973"/>
        <dbReference type="ChEBI" id="CHEBI:57856"/>
        <dbReference type="ChEBI" id="CHEBI:59789"/>
        <dbReference type="ChEBI" id="CHEBI:82795"/>
        <dbReference type="EC" id="2.1.1.80"/>
    </reaction>
</comment>
<dbReference type="GO" id="GO:0008983">
    <property type="term" value="F:protein-glutamate O-methyltransferase activity"/>
    <property type="evidence" value="ECO:0007669"/>
    <property type="project" value="UniProtKB-EC"/>
</dbReference>
<name>A0A1D2QSL6_9GAMM</name>
<comment type="caution">
    <text evidence="7">The sequence shown here is derived from an EMBL/GenBank/DDBJ whole genome shotgun (WGS) entry which is preliminary data.</text>
</comment>
<dbReference type="Gene3D" id="1.10.155.10">
    <property type="entry name" value="Chemotaxis receptor methyltransferase CheR, N-terminal domain"/>
    <property type="match status" value="1"/>
</dbReference>
<dbReference type="InterPro" id="IPR036804">
    <property type="entry name" value="CheR_N_sf"/>
</dbReference>
<proteinExistence type="predicted"/>
<organism evidence="7 8">
    <name type="scientific">Candidatus Endobugula sertula</name>
    <name type="common">Bugula neritina bacterial symbiont</name>
    <dbReference type="NCBI Taxonomy" id="62101"/>
    <lineage>
        <taxon>Bacteria</taxon>
        <taxon>Pseudomonadati</taxon>
        <taxon>Pseudomonadota</taxon>
        <taxon>Gammaproteobacteria</taxon>
        <taxon>Cellvibrionales</taxon>
        <taxon>Cellvibrionaceae</taxon>
        <taxon>Candidatus Endobugula</taxon>
    </lineage>
</organism>
<dbReference type="Proteomes" id="UP000242502">
    <property type="component" value="Unassembled WGS sequence"/>
</dbReference>
<keyword evidence="3 7" id="KW-0489">Methyltransferase</keyword>
<gene>
    <name evidence="7" type="ORF">AB835_02935</name>
</gene>
<dbReference type="Gene3D" id="3.40.50.150">
    <property type="entry name" value="Vaccinia Virus protein VP39"/>
    <property type="match status" value="1"/>
</dbReference>
<dbReference type="GO" id="GO:0032259">
    <property type="term" value="P:methylation"/>
    <property type="evidence" value="ECO:0007669"/>
    <property type="project" value="UniProtKB-KW"/>
</dbReference>
<evidence type="ECO:0000256" key="2">
    <source>
        <dbReference type="ARBA" id="ARBA00012534"/>
    </source>
</evidence>
<dbReference type="InterPro" id="IPR022641">
    <property type="entry name" value="CheR_N"/>
</dbReference>
<dbReference type="Pfam" id="PF01739">
    <property type="entry name" value="CheR"/>
    <property type="match status" value="1"/>
</dbReference>
<accession>A0A1D2QSL6</accession>
<dbReference type="PANTHER" id="PTHR24422">
    <property type="entry name" value="CHEMOTAXIS PROTEIN METHYLTRANSFERASE"/>
    <property type="match status" value="1"/>
</dbReference>
<dbReference type="InterPro" id="IPR022642">
    <property type="entry name" value="CheR_C"/>
</dbReference>
<keyword evidence="4 7" id="KW-0808">Transferase</keyword>
<dbReference type="PANTHER" id="PTHR24422:SF19">
    <property type="entry name" value="CHEMOTAXIS PROTEIN METHYLTRANSFERASE"/>
    <property type="match status" value="1"/>
</dbReference>
<dbReference type="AlphaFoldDB" id="A0A1D2QSL6"/>